<name>A0A9P7G5K8_9AGAR</name>
<dbReference type="SUPFAM" id="SSF103506">
    <property type="entry name" value="Mitochondrial carrier"/>
    <property type="match status" value="1"/>
</dbReference>
<comment type="caution">
    <text evidence="11">The sequence shown here is derived from an EMBL/GenBank/DDBJ whole genome shotgun (WGS) entry which is preliminary data.</text>
</comment>
<evidence type="ECO:0000256" key="2">
    <source>
        <dbReference type="ARBA" id="ARBA00006375"/>
    </source>
</evidence>
<evidence type="ECO:0000256" key="7">
    <source>
        <dbReference type="ARBA" id="ARBA00023136"/>
    </source>
</evidence>
<reference evidence="11" key="2">
    <citation type="submission" date="2021-10" db="EMBL/GenBank/DDBJ databases">
        <title>Phylogenomics reveals ancestral predisposition of the termite-cultivated fungus Termitomyces towards a domesticated lifestyle.</title>
        <authorList>
            <person name="Auxier B."/>
            <person name="Grum-Grzhimaylo A."/>
            <person name="Cardenas M.E."/>
            <person name="Lodge J.D."/>
            <person name="Laessoe T."/>
            <person name="Pedersen O."/>
            <person name="Smith M.E."/>
            <person name="Kuyper T.W."/>
            <person name="Franco-Molano E.A."/>
            <person name="Baroni T.J."/>
            <person name="Aanen D.K."/>
        </authorList>
    </citation>
    <scope>NUCLEOTIDE SEQUENCE</scope>
    <source>
        <strain evidence="11">AP01</strain>
        <tissue evidence="11">Mycelium</tissue>
    </source>
</reference>
<evidence type="ECO:0000256" key="3">
    <source>
        <dbReference type="ARBA" id="ARBA00022448"/>
    </source>
</evidence>
<evidence type="ECO:0000256" key="9">
    <source>
        <dbReference type="RuleBase" id="RU000488"/>
    </source>
</evidence>
<keyword evidence="3 9" id="KW-0813">Transport</keyword>
<gene>
    <name evidence="11" type="ORF">DXG03_002581</name>
</gene>
<feature type="region of interest" description="Disordered" evidence="10">
    <location>
        <begin position="84"/>
        <end position="103"/>
    </location>
</feature>
<dbReference type="OrthoDB" id="415315at2759"/>
<evidence type="ECO:0008006" key="13">
    <source>
        <dbReference type="Google" id="ProtNLM"/>
    </source>
</evidence>
<reference evidence="11" key="1">
    <citation type="submission" date="2020-07" db="EMBL/GenBank/DDBJ databases">
        <authorList>
            <person name="Nieuwenhuis M."/>
            <person name="Van De Peppel L.J.J."/>
        </authorList>
    </citation>
    <scope>NUCLEOTIDE SEQUENCE</scope>
    <source>
        <strain evidence="11">AP01</strain>
        <tissue evidence="11">Mycelium</tissue>
    </source>
</reference>
<evidence type="ECO:0000256" key="10">
    <source>
        <dbReference type="SAM" id="MobiDB-lite"/>
    </source>
</evidence>
<dbReference type="Pfam" id="PF00153">
    <property type="entry name" value="Mito_carr"/>
    <property type="match status" value="3"/>
</dbReference>
<sequence length="398" mass="42232">MDTSNMINVSDNTPSTSPVSTTPAPPTTGLKIRVPVRIRPYFHPHENITFDFDEEEPQYDEITARQDESAYSVLPTGRIVAGSKRAAKARESHPVLGAGGKPGRAEAEMTMMDVSFGGGTAVEFEGFGAADCLGLAMTSGDVKPTFVQSLVAGGAAGTASAQGFARAGGLSGIYKGIGSVVVGSAPGAAVFFSTYETMKKHSPLQDYAPVNHMLSASVAEVAACLIRVPTEVIKTRTQTMTYGALGKSSLAAAKQVLANDGWSGFYRGFRSTIMREIPFTSLQFPLYELLKTQLSRKLQRKPLYAHEAAICGSIAGGTAAALTTPLDVLKTRVMLDLRNPSKEKLPSLRSRLVSIYVNEGARALFAGVVPRTLWISAGGAVFLGVYEWVVHGLIVLPA</sequence>
<keyword evidence="12" id="KW-1185">Reference proteome</keyword>
<evidence type="ECO:0000313" key="12">
    <source>
        <dbReference type="Proteomes" id="UP000775547"/>
    </source>
</evidence>
<dbReference type="EMBL" id="JABCKV010000177">
    <property type="protein sequence ID" value="KAG5642543.1"/>
    <property type="molecule type" value="Genomic_DNA"/>
</dbReference>
<evidence type="ECO:0000256" key="4">
    <source>
        <dbReference type="ARBA" id="ARBA00022692"/>
    </source>
</evidence>
<evidence type="ECO:0000256" key="5">
    <source>
        <dbReference type="ARBA" id="ARBA00022737"/>
    </source>
</evidence>
<keyword evidence="7 8" id="KW-0472">Membrane</keyword>
<proteinExistence type="inferred from homology"/>
<dbReference type="PANTHER" id="PTHR45667">
    <property type="entry name" value="S-ADENOSYLMETHIONINE MITOCHONDRIAL CARRIER PROTEIN"/>
    <property type="match status" value="1"/>
</dbReference>
<evidence type="ECO:0000313" key="11">
    <source>
        <dbReference type="EMBL" id="KAG5642543.1"/>
    </source>
</evidence>
<evidence type="ECO:0000256" key="1">
    <source>
        <dbReference type="ARBA" id="ARBA00004141"/>
    </source>
</evidence>
<feature type="compositionally biased region" description="Low complexity" evidence="10">
    <location>
        <begin position="13"/>
        <end position="22"/>
    </location>
</feature>
<evidence type="ECO:0000256" key="8">
    <source>
        <dbReference type="PROSITE-ProRule" id="PRU00282"/>
    </source>
</evidence>
<evidence type="ECO:0000256" key="6">
    <source>
        <dbReference type="ARBA" id="ARBA00022989"/>
    </source>
</evidence>
<dbReference type="AlphaFoldDB" id="A0A9P7G5K8"/>
<dbReference type="PROSITE" id="PS50920">
    <property type="entry name" value="SOLCAR"/>
    <property type="match status" value="2"/>
</dbReference>
<feature type="repeat" description="Solcar" evidence="8">
    <location>
        <begin position="303"/>
        <end position="392"/>
    </location>
</feature>
<organism evidence="11 12">
    <name type="scientific">Asterophora parasitica</name>
    <dbReference type="NCBI Taxonomy" id="117018"/>
    <lineage>
        <taxon>Eukaryota</taxon>
        <taxon>Fungi</taxon>
        <taxon>Dikarya</taxon>
        <taxon>Basidiomycota</taxon>
        <taxon>Agaricomycotina</taxon>
        <taxon>Agaricomycetes</taxon>
        <taxon>Agaricomycetidae</taxon>
        <taxon>Agaricales</taxon>
        <taxon>Tricholomatineae</taxon>
        <taxon>Lyophyllaceae</taxon>
        <taxon>Asterophora</taxon>
    </lineage>
</organism>
<feature type="region of interest" description="Disordered" evidence="10">
    <location>
        <begin position="1"/>
        <end position="30"/>
    </location>
</feature>
<feature type="repeat" description="Solcar" evidence="8">
    <location>
        <begin position="207"/>
        <end position="293"/>
    </location>
</feature>
<dbReference type="Gene3D" id="1.50.40.10">
    <property type="entry name" value="Mitochondrial carrier domain"/>
    <property type="match status" value="1"/>
</dbReference>
<accession>A0A9P7G5K8</accession>
<keyword evidence="6" id="KW-1133">Transmembrane helix</keyword>
<dbReference type="InterPro" id="IPR023395">
    <property type="entry name" value="MCP_dom_sf"/>
</dbReference>
<dbReference type="Proteomes" id="UP000775547">
    <property type="component" value="Unassembled WGS sequence"/>
</dbReference>
<comment type="subcellular location">
    <subcellularLocation>
        <location evidence="1">Membrane</location>
        <topology evidence="1">Multi-pass membrane protein</topology>
    </subcellularLocation>
</comment>
<dbReference type="GO" id="GO:0016020">
    <property type="term" value="C:membrane"/>
    <property type="evidence" value="ECO:0007669"/>
    <property type="project" value="UniProtKB-SubCell"/>
</dbReference>
<dbReference type="InterPro" id="IPR018108">
    <property type="entry name" value="MCP_transmembrane"/>
</dbReference>
<comment type="similarity">
    <text evidence="2 9">Belongs to the mitochondrial carrier (TC 2.A.29) family.</text>
</comment>
<keyword evidence="4 8" id="KW-0812">Transmembrane</keyword>
<protein>
    <recommendedName>
        <fullName evidence="13">Mitochondrial carrier protein</fullName>
    </recommendedName>
</protein>
<feature type="compositionally biased region" description="Polar residues" evidence="10">
    <location>
        <begin position="1"/>
        <end position="12"/>
    </location>
</feature>
<keyword evidence="5" id="KW-0677">Repeat</keyword>